<dbReference type="Proteomes" id="UP000789860">
    <property type="component" value="Unassembled WGS sequence"/>
</dbReference>
<keyword evidence="2" id="KW-1185">Reference proteome</keyword>
<reference evidence="1" key="1">
    <citation type="submission" date="2021-06" db="EMBL/GenBank/DDBJ databases">
        <authorList>
            <person name="Kallberg Y."/>
            <person name="Tangrot J."/>
            <person name="Rosling A."/>
        </authorList>
    </citation>
    <scope>NUCLEOTIDE SEQUENCE</scope>
    <source>
        <strain evidence="1">AU212A</strain>
    </source>
</reference>
<protein>
    <submittedName>
        <fullName evidence="1">10286_t:CDS:1</fullName>
    </submittedName>
</protein>
<accession>A0ACA9JUI4</accession>
<name>A0ACA9JUI4_9GLOM</name>
<comment type="caution">
    <text evidence="1">The sequence shown here is derived from an EMBL/GenBank/DDBJ whole genome shotgun (WGS) entry which is preliminary data.</text>
</comment>
<proteinExistence type="predicted"/>
<sequence>MSNYLNYYLRSNIRHKSVLNFILCLPELIFYDAYYTGSESHTAEFIYDKLKSVIEEVGSSKFVAVITDNANTMRAAWRLLDRDYSNLICMRSEAILQQESNTIMLVKPVDTRWGTYLNSVQSVIHSIEELNLNLQHEEDISNLITTRFEFIFHPALVFANLLDPNFHGKALKPDDLTNIVIPYLNENYSSTTAAHLYGTIQKYIAKSDEFSNPLLWESIKYSNSISWWKSNFEHKYPLLVKLAVTLLSIPTLSASAERNWSQFRFIHSKLRTRLDNNKVKKLVAISQNLRIQKNIVEDSWFDELQ</sequence>
<evidence type="ECO:0000313" key="1">
    <source>
        <dbReference type="EMBL" id="CAG8436717.1"/>
    </source>
</evidence>
<gene>
    <name evidence="1" type="ORF">SCALOS_LOCUS305</name>
</gene>
<organism evidence="1 2">
    <name type="scientific">Scutellospora calospora</name>
    <dbReference type="NCBI Taxonomy" id="85575"/>
    <lineage>
        <taxon>Eukaryota</taxon>
        <taxon>Fungi</taxon>
        <taxon>Fungi incertae sedis</taxon>
        <taxon>Mucoromycota</taxon>
        <taxon>Glomeromycotina</taxon>
        <taxon>Glomeromycetes</taxon>
        <taxon>Diversisporales</taxon>
        <taxon>Gigasporaceae</taxon>
        <taxon>Scutellospora</taxon>
    </lineage>
</organism>
<evidence type="ECO:0000313" key="2">
    <source>
        <dbReference type="Proteomes" id="UP000789860"/>
    </source>
</evidence>
<dbReference type="EMBL" id="CAJVPM010000142">
    <property type="protein sequence ID" value="CAG8436717.1"/>
    <property type="molecule type" value="Genomic_DNA"/>
</dbReference>